<accession>A0A182QK92</accession>
<name>A0A182QK92_9DIPT</name>
<evidence type="ECO:0000256" key="1">
    <source>
        <dbReference type="SAM" id="Phobius"/>
    </source>
</evidence>
<keyword evidence="3" id="KW-1185">Reference proteome</keyword>
<dbReference type="EMBL" id="AXCN02000626">
    <property type="status" value="NOT_ANNOTATED_CDS"/>
    <property type="molecule type" value="Genomic_DNA"/>
</dbReference>
<dbReference type="AlphaFoldDB" id="A0A182QK92"/>
<keyword evidence="1" id="KW-1133">Transmembrane helix</keyword>
<dbReference type="VEuPathDB" id="VectorBase:AFAF011943"/>
<protein>
    <submittedName>
        <fullName evidence="2">Uncharacterized protein</fullName>
    </submittedName>
</protein>
<reference evidence="3" key="1">
    <citation type="submission" date="2014-01" db="EMBL/GenBank/DDBJ databases">
        <title>The Genome Sequence of Anopheles farauti FAR1 (V2).</title>
        <authorList>
            <consortium name="The Broad Institute Genomics Platform"/>
            <person name="Neafsey D.E."/>
            <person name="Besansky N."/>
            <person name="Howell P."/>
            <person name="Walton C."/>
            <person name="Young S.K."/>
            <person name="Zeng Q."/>
            <person name="Gargeya S."/>
            <person name="Fitzgerald M."/>
            <person name="Haas B."/>
            <person name="Abouelleil A."/>
            <person name="Allen A.W."/>
            <person name="Alvarado L."/>
            <person name="Arachchi H.M."/>
            <person name="Berlin A.M."/>
            <person name="Chapman S.B."/>
            <person name="Gainer-Dewar J."/>
            <person name="Goldberg J."/>
            <person name="Griggs A."/>
            <person name="Gujja S."/>
            <person name="Hansen M."/>
            <person name="Howarth C."/>
            <person name="Imamovic A."/>
            <person name="Ireland A."/>
            <person name="Larimer J."/>
            <person name="McCowan C."/>
            <person name="Murphy C."/>
            <person name="Pearson M."/>
            <person name="Poon T.W."/>
            <person name="Priest M."/>
            <person name="Roberts A."/>
            <person name="Saif S."/>
            <person name="Shea T."/>
            <person name="Sisk P."/>
            <person name="Sykes S."/>
            <person name="Wortman J."/>
            <person name="Nusbaum C."/>
            <person name="Birren B."/>
        </authorList>
    </citation>
    <scope>NUCLEOTIDE SEQUENCE [LARGE SCALE GENOMIC DNA]</scope>
    <source>
        <strain evidence="3">FAR1</strain>
    </source>
</reference>
<keyword evidence="1" id="KW-0472">Membrane</keyword>
<dbReference type="Proteomes" id="UP000075886">
    <property type="component" value="Unassembled WGS sequence"/>
</dbReference>
<evidence type="ECO:0000313" key="2">
    <source>
        <dbReference type="EnsemblMetazoa" id="AFAF011943-PA"/>
    </source>
</evidence>
<dbReference type="EnsemblMetazoa" id="AFAF011943-RA">
    <property type="protein sequence ID" value="AFAF011943-PA"/>
    <property type="gene ID" value="AFAF011943"/>
</dbReference>
<sequence>MSNSFIDSPDALPTGGKQTVVGVVVVVVVVVAIAIVESIRYHQNCSPWNVSHPNMLHCMCIAMVMWLPLPLVSLAQHPGVAFVPDNVTLPHGTLVIGNSKTEQTKLTAALSCAQTWQIRTGVGSRVGWNRYGRWPGGNSDE</sequence>
<organism evidence="2 3">
    <name type="scientific">Anopheles farauti</name>
    <dbReference type="NCBI Taxonomy" id="69004"/>
    <lineage>
        <taxon>Eukaryota</taxon>
        <taxon>Metazoa</taxon>
        <taxon>Ecdysozoa</taxon>
        <taxon>Arthropoda</taxon>
        <taxon>Hexapoda</taxon>
        <taxon>Insecta</taxon>
        <taxon>Pterygota</taxon>
        <taxon>Neoptera</taxon>
        <taxon>Endopterygota</taxon>
        <taxon>Diptera</taxon>
        <taxon>Nematocera</taxon>
        <taxon>Culicoidea</taxon>
        <taxon>Culicidae</taxon>
        <taxon>Anophelinae</taxon>
        <taxon>Anopheles</taxon>
    </lineage>
</organism>
<reference evidence="2" key="2">
    <citation type="submission" date="2020-05" db="UniProtKB">
        <authorList>
            <consortium name="EnsemblMetazoa"/>
        </authorList>
    </citation>
    <scope>IDENTIFICATION</scope>
    <source>
        <strain evidence="2">FAR1</strain>
    </source>
</reference>
<feature type="transmembrane region" description="Helical" evidence="1">
    <location>
        <begin position="20"/>
        <end position="36"/>
    </location>
</feature>
<evidence type="ECO:0000313" key="3">
    <source>
        <dbReference type="Proteomes" id="UP000075886"/>
    </source>
</evidence>
<proteinExistence type="predicted"/>
<keyword evidence="1" id="KW-0812">Transmembrane</keyword>